<evidence type="ECO:0000256" key="2">
    <source>
        <dbReference type="ARBA" id="ARBA00023008"/>
    </source>
</evidence>
<gene>
    <name evidence="6" type="ORF">Q9L58_006935</name>
</gene>
<evidence type="ECO:0000259" key="5">
    <source>
        <dbReference type="PROSITE" id="PS00498"/>
    </source>
</evidence>
<evidence type="ECO:0000313" key="6">
    <source>
        <dbReference type="EMBL" id="KAL0634128.1"/>
    </source>
</evidence>
<dbReference type="Gene3D" id="1.10.1280.10">
    <property type="entry name" value="Di-copper center containing domain from catechol oxidase"/>
    <property type="match status" value="1"/>
</dbReference>
<organism evidence="6 7">
    <name type="scientific">Discina gigas</name>
    <dbReference type="NCBI Taxonomy" id="1032678"/>
    <lineage>
        <taxon>Eukaryota</taxon>
        <taxon>Fungi</taxon>
        <taxon>Dikarya</taxon>
        <taxon>Ascomycota</taxon>
        <taxon>Pezizomycotina</taxon>
        <taxon>Pezizomycetes</taxon>
        <taxon>Pezizales</taxon>
        <taxon>Discinaceae</taxon>
        <taxon>Discina</taxon>
    </lineage>
</organism>
<evidence type="ECO:0000256" key="1">
    <source>
        <dbReference type="ARBA" id="ARBA00022723"/>
    </source>
</evidence>
<evidence type="ECO:0000259" key="4">
    <source>
        <dbReference type="PROSITE" id="PS00497"/>
    </source>
</evidence>
<dbReference type="Proteomes" id="UP001447188">
    <property type="component" value="Unassembled WGS sequence"/>
</dbReference>
<evidence type="ECO:0000313" key="7">
    <source>
        <dbReference type="Proteomes" id="UP001447188"/>
    </source>
</evidence>
<accession>A0ABR3GE49</accession>
<dbReference type="PROSITE" id="PS00498">
    <property type="entry name" value="TYROSINASE_2"/>
    <property type="match status" value="1"/>
</dbReference>
<dbReference type="InterPro" id="IPR002227">
    <property type="entry name" value="Tyrosinase_Cu-bd"/>
</dbReference>
<feature type="domain" description="Tyrosinase copper-binding" evidence="4">
    <location>
        <begin position="101"/>
        <end position="118"/>
    </location>
</feature>
<keyword evidence="2" id="KW-0186">Copper</keyword>
<name>A0ABR3GE49_9PEZI</name>
<dbReference type="PRINTS" id="PR00092">
    <property type="entry name" value="TYROSINASE"/>
</dbReference>
<protein>
    <recommendedName>
        <fullName evidence="4 5">Tyrosinase copper-binding domain-containing protein</fullName>
    </recommendedName>
</protein>
<comment type="caution">
    <text evidence="6">The sequence shown here is derived from an EMBL/GenBank/DDBJ whole genome shotgun (WGS) entry which is preliminary data.</text>
</comment>
<feature type="domain" description="Tyrosinase copper-binding" evidence="5">
    <location>
        <begin position="275"/>
        <end position="286"/>
    </location>
</feature>
<dbReference type="PANTHER" id="PTHR11474">
    <property type="entry name" value="TYROSINASE FAMILY MEMBER"/>
    <property type="match status" value="1"/>
</dbReference>
<feature type="signal peptide" evidence="3">
    <location>
        <begin position="1"/>
        <end position="27"/>
    </location>
</feature>
<dbReference type="EMBL" id="JBBBZM010000103">
    <property type="protein sequence ID" value="KAL0634128.1"/>
    <property type="molecule type" value="Genomic_DNA"/>
</dbReference>
<sequence>MITLQRVTAISLFLLPAFLSLPSRTATAPLPPLDLFSNSTCTAPPQRKEWRTLPPHEKQAYLAAVLCLQRRASTLRPTLPGAVSRFDDFQGVHIQHMETVHLNGQFLPWHRYFTAVYEDALRVQCGFGGAQPYWDWTLDADGVWAESPVFSPIDGFGGNGPYVPCEDQPFEAFCIPNGTGGGCVPDGPFRNLTLHLGPGQNVHRNDHCLRRNFHLQSIQYWFSASEVAQTLEEDSYVRFWRRLEGLFEVHRIGLHGAGHLGVGGTLSDVYSSPGDPLFYLHHANLDRLWWQWQQLNPTERLTDISGPDSQGPTARNVTLQYEIDLGKLALKVKIADVMHIGRRALCYGYA</sequence>
<dbReference type="PROSITE" id="PS00497">
    <property type="entry name" value="TYROSINASE_1"/>
    <property type="match status" value="1"/>
</dbReference>
<feature type="chain" id="PRO_5045162864" description="Tyrosinase copper-binding domain-containing protein" evidence="3">
    <location>
        <begin position="28"/>
        <end position="350"/>
    </location>
</feature>
<keyword evidence="1" id="KW-0479">Metal-binding</keyword>
<dbReference type="SUPFAM" id="SSF48056">
    <property type="entry name" value="Di-copper centre-containing domain"/>
    <property type="match status" value="1"/>
</dbReference>
<dbReference type="PANTHER" id="PTHR11474:SF126">
    <property type="entry name" value="TYROSINASE-LIKE PROTEIN TYR-1-RELATED"/>
    <property type="match status" value="1"/>
</dbReference>
<keyword evidence="7" id="KW-1185">Reference proteome</keyword>
<evidence type="ECO:0000256" key="3">
    <source>
        <dbReference type="SAM" id="SignalP"/>
    </source>
</evidence>
<reference evidence="6 7" key="1">
    <citation type="submission" date="2024-02" db="EMBL/GenBank/DDBJ databases">
        <title>Discinaceae phylogenomics.</title>
        <authorList>
            <person name="Dirks A.C."/>
            <person name="James T.Y."/>
        </authorList>
    </citation>
    <scope>NUCLEOTIDE SEQUENCE [LARGE SCALE GENOMIC DNA]</scope>
    <source>
        <strain evidence="6 7">ACD0624</strain>
    </source>
</reference>
<dbReference type="InterPro" id="IPR008922">
    <property type="entry name" value="Di-copper_centre_dom_sf"/>
</dbReference>
<dbReference type="InterPro" id="IPR050316">
    <property type="entry name" value="Tyrosinase/Hemocyanin"/>
</dbReference>
<dbReference type="Pfam" id="PF00264">
    <property type="entry name" value="Tyrosinase"/>
    <property type="match status" value="1"/>
</dbReference>
<proteinExistence type="predicted"/>
<keyword evidence="3" id="KW-0732">Signal</keyword>